<dbReference type="PANTHER" id="PTHR30346:SF0">
    <property type="entry name" value="HCA OPERON TRANSCRIPTIONAL ACTIVATOR HCAR"/>
    <property type="match status" value="1"/>
</dbReference>
<comment type="similarity">
    <text evidence="1">Belongs to the LysR transcriptional regulatory family.</text>
</comment>
<dbReference type="PANTHER" id="PTHR30346">
    <property type="entry name" value="TRANSCRIPTIONAL DUAL REGULATOR HCAR-RELATED"/>
    <property type="match status" value="1"/>
</dbReference>
<evidence type="ECO:0000256" key="2">
    <source>
        <dbReference type="ARBA" id="ARBA00023015"/>
    </source>
</evidence>
<sequence>MNVELRHLRALAAIGREGTITGAAAALHISQPALSRTLDQLEGRLGTRLVERTTRRLELTEAGQRLWEHACRLLNQLDDALAEVKAGPRPLRVGFAWATLGALTVPLLQQWREEHPDSPVRIYRRDDPEAALRRAEIDIAFLRTQPPPGFNAVALLRERRMAAVADTDPLADADAVRLADLADRQVVLCATAATTTASLWPPERRPRTVEVANVDEWLTVIATGDAVGVTAEGTRHSHPYPGVRYVPVLDVDPVTVHLVWPRNPAHPDTEAFREHVRRAVGAVRSARERVGLS</sequence>
<keyword evidence="2" id="KW-0805">Transcription regulation</keyword>
<dbReference type="Gene3D" id="3.40.190.10">
    <property type="entry name" value="Periplasmic binding protein-like II"/>
    <property type="match status" value="2"/>
</dbReference>
<evidence type="ECO:0000313" key="6">
    <source>
        <dbReference type="EMBL" id="GAA0527095.1"/>
    </source>
</evidence>
<dbReference type="InterPro" id="IPR005119">
    <property type="entry name" value="LysR_subst-bd"/>
</dbReference>
<dbReference type="PROSITE" id="PS50931">
    <property type="entry name" value="HTH_LYSR"/>
    <property type="match status" value="1"/>
</dbReference>
<evidence type="ECO:0000313" key="7">
    <source>
        <dbReference type="Proteomes" id="UP001500220"/>
    </source>
</evidence>
<keyword evidence="4" id="KW-0804">Transcription</keyword>
<dbReference type="Pfam" id="PF03466">
    <property type="entry name" value="LysR_substrate"/>
    <property type="match status" value="1"/>
</dbReference>
<dbReference type="PRINTS" id="PR00039">
    <property type="entry name" value="HTHLYSR"/>
</dbReference>
<dbReference type="SUPFAM" id="SSF53850">
    <property type="entry name" value="Periplasmic binding protein-like II"/>
    <property type="match status" value="1"/>
</dbReference>
<gene>
    <name evidence="6" type="ORF">GCM10009545_31780</name>
</gene>
<keyword evidence="3" id="KW-0238">DNA-binding</keyword>
<reference evidence="6 7" key="1">
    <citation type="journal article" date="2019" name="Int. J. Syst. Evol. Microbiol.">
        <title>The Global Catalogue of Microorganisms (GCM) 10K type strain sequencing project: providing services to taxonomists for standard genome sequencing and annotation.</title>
        <authorList>
            <consortium name="The Broad Institute Genomics Platform"/>
            <consortium name="The Broad Institute Genome Sequencing Center for Infectious Disease"/>
            <person name="Wu L."/>
            <person name="Ma J."/>
        </authorList>
    </citation>
    <scope>NUCLEOTIDE SEQUENCE [LARGE SCALE GENOMIC DNA]</scope>
    <source>
        <strain evidence="6 7">JCM 10664</strain>
    </source>
</reference>
<evidence type="ECO:0000256" key="3">
    <source>
        <dbReference type="ARBA" id="ARBA00023125"/>
    </source>
</evidence>
<feature type="domain" description="HTH lysR-type" evidence="5">
    <location>
        <begin position="3"/>
        <end position="60"/>
    </location>
</feature>
<dbReference type="Pfam" id="PF00126">
    <property type="entry name" value="HTH_1"/>
    <property type="match status" value="1"/>
</dbReference>
<evidence type="ECO:0000259" key="5">
    <source>
        <dbReference type="PROSITE" id="PS50931"/>
    </source>
</evidence>
<dbReference type="Gene3D" id="1.10.10.10">
    <property type="entry name" value="Winged helix-like DNA-binding domain superfamily/Winged helix DNA-binding domain"/>
    <property type="match status" value="1"/>
</dbReference>
<dbReference type="InterPro" id="IPR036390">
    <property type="entry name" value="WH_DNA-bd_sf"/>
</dbReference>
<comment type="caution">
    <text evidence="6">The sequence shown here is derived from an EMBL/GenBank/DDBJ whole genome shotgun (WGS) entry which is preliminary data.</text>
</comment>
<proteinExistence type="inferred from homology"/>
<dbReference type="RefSeq" id="WP_346073402.1">
    <property type="nucleotide sequence ID" value="NZ_BAAAHC010000012.1"/>
</dbReference>
<dbReference type="EMBL" id="BAAAHC010000012">
    <property type="protein sequence ID" value="GAA0527095.1"/>
    <property type="molecule type" value="Genomic_DNA"/>
</dbReference>
<dbReference type="InterPro" id="IPR000847">
    <property type="entry name" value="LysR_HTH_N"/>
</dbReference>
<accession>A0ABN1CV94</accession>
<dbReference type="SUPFAM" id="SSF46785">
    <property type="entry name" value="Winged helix' DNA-binding domain"/>
    <property type="match status" value="1"/>
</dbReference>
<protein>
    <submittedName>
        <fullName evidence="6">LysR substrate-binding domain-containing protein</fullName>
    </submittedName>
</protein>
<keyword evidence="7" id="KW-1185">Reference proteome</keyword>
<evidence type="ECO:0000256" key="1">
    <source>
        <dbReference type="ARBA" id="ARBA00009437"/>
    </source>
</evidence>
<organism evidence="6 7">
    <name type="scientific">Saccharopolyspora thermophila</name>
    <dbReference type="NCBI Taxonomy" id="89367"/>
    <lineage>
        <taxon>Bacteria</taxon>
        <taxon>Bacillati</taxon>
        <taxon>Actinomycetota</taxon>
        <taxon>Actinomycetes</taxon>
        <taxon>Pseudonocardiales</taxon>
        <taxon>Pseudonocardiaceae</taxon>
        <taxon>Saccharopolyspora</taxon>
    </lineage>
</organism>
<evidence type="ECO:0000256" key="4">
    <source>
        <dbReference type="ARBA" id="ARBA00023163"/>
    </source>
</evidence>
<dbReference type="Proteomes" id="UP001500220">
    <property type="component" value="Unassembled WGS sequence"/>
</dbReference>
<dbReference type="InterPro" id="IPR036388">
    <property type="entry name" value="WH-like_DNA-bd_sf"/>
</dbReference>
<name>A0ABN1CV94_9PSEU</name>